<name>A0ABV9ND60_9PROT</name>
<accession>A0ABV9ND60</accession>
<reference evidence="2" key="1">
    <citation type="journal article" date="2019" name="Int. J. Syst. Evol. Microbiol.">
        <title>The Global Catalogue of Microorganisms (GCM) 10K type strain sequencing project: providing services to taxonomists for standard genome sequencing and annotation.</title>
        <authorList>
            <consortium name="The Broad Institute Genomics Platform"/>
            <consortium name="The Broad Institute Genome Sequencing Center for Infectious Disease"/>
            <person name="Wu L."/>
            <person name="Ma J."/>
        </authorList>
    </citation>
    <scope>NUCLEOTIDE SEQUENCE [LARGE SCALE GENOMIC DNA]</scope>
    <source>
        <strain evidence="2">CCUG 62981</strain>
    </source>
</reference>
<proteinExistence type="predicted"/>
<evidence type="ECO:0000313" key="1">
    <source>
        <dbReference type="EMBL" id="MFC4724880.1"/>
    </source>
</evidence>
<comment type="caution">
    <text evidence="1">The sequence shown here is derived from an EMBL/GenBank/DDBJ whole genome shotgun (WGS) entry which is preliminary data.</text>
</comment>
<keyword evidence="2" id="KW-1185">Reference proteome</keyword>
<gene>
    <name evidence="1" type="ORF">ACFPB0_06215</name>
</gene>
<protein>
    <submittedName>
        <fullName evidence="1">Mitochondrial fission ELM1 family protein</fullName>
    </submittedName>
</protein>
<dbReference type="PANTHER" id="PTHR33986">
    <property type="entry name" value="OS02G0535700 PROTEIN"/>
    <property type="match status" value="1"/>
</dbReference>
<sequence length="311" mass="33819">MDSSPATAERACFVVTDGRRGMENQALGLAEAVARLTPMRILPVQVPRTGDLPDPGSIAPDLWIGCGMAAVRAAGEHRKAFPDAVFVYVQDPKMARHRFDLIIPPEHDRMRGGNVFEITGSPNRITRERLDEAERAFAGQIAALPAPRAAVLIGGDSRHHRFTPAIAGALLDRLKHLRSEGAGLMVTTSRRTPDSFVAALEEAFGDDDGVWLHTGDGPNPYFAFLGGADWIFVTEDSTNMLTEAAATGTPVYRLMLEGKPGKFARLYSALEAHGAVRPFLGRLDSWTYPPLHETERAAGRVLEIMARKGDI</sequence>
<dbReference type="Pfam" id="PF06258">
    <property type="entry name" value="Mito_fiss_Elm1"/>
    <property type="match status" value="1"/>
</dbReference>
<dbReference type="PANTHER" id="PTHR33986:SF15">
    <property type="entry name" value="MITOCHONDRIAL FISSION PROTEIN ELM1"/>
    <property type="match status" value="1"/>
</dbReference>
<evidence type="ECO:0000313" key="2">
    <source>
        <dbReference type="Proteomes" id="UP001596024"/>
    </source>
</evidence>
<dbReference type="Proteomes" id="UP001596024">
    <property type="component" value="Unassembled WGS sequence"/>
</dbReference>
<dbReference type="RefSeq" id="WP_371394075.1">
    <property type="nucleotide sequence ID" value="NZ_CP163421.1"/>
</dbReference>
<organism evidence="1 2">
    <name type="scientific">Glycocaulis abyssi</name>
    <dbReference type="NCBI Taxonomy" id="1433403"/>
    <lineage>
        <taxon>Bacteria</taxon>
        <taxon>Pseudomonadati</taxon>
        <taxon>Pseudomonadota</taxon>
        <taxon>Alphaproteobacteria</taxon>
        <taxon>Maricaulales</taxon>
        <taxon>Maricaulaceae</taxon>
        <taxon>Glycocaulis</taxon>
    </lineage>
</organism>
<dbReference type="EMBL" id="JBHSGQ010000002">
    <property type="protein sequence ID" value="MFC4724880.1"/>
    <property type="molecule type" value="Genomic_DNA"/>
</dbReference>
<dbReference type="InterPro" id="IPR009367">
    <property type="entry name" value="Elm1-like"/>
</dbReference>